<dbReference type="InterPro" id="IPR008754">
    <property type="entry name" value="Peptidase_M43"/>
</dbReference>
<proteinExistence type="predicted"/>
<dbReference type="GO" id="GO:0008237">
    <property type="term" value="F:metallopeptidase activity"/>
    <property type="evidence" value="ECO:0007669"/>
    <property type="project" value="InterPro"/>
</dbReference>
<sequence>MIKRTLALVVVGAFLASCSSQEGGTAQENLGDMKNGKALTNSALQSFTVPSGAASVTLMVNGGMSETDMDISYLKGPDGYVYVTEPWNDADNGGLSQKLGDSTVTLTIPNGDYSAPLSGVWEYKTGCERCQGVTEAISYKTGAGSNLNVNVILVSQPDISSANDPNLQEVISEFKNEYAANGFNVADIKYWIIDSGGGAISTSDGNGNGQFDGMDQLFNNVTPGLPDGYINVFLVRSIGSAGILGISGGIPGPPVNGTPHSGVIVSTLGGLSGLSSADRRMQGNTMAHEMGHYYGLFHTTERSGTSFDPISDTAQCGKSRDSDGSGSMSAEECAGAGGDNLMFWQAPVSGLQTRLSAGQRFVLGRAANIY</sequence>
<evidence type="ECO:0000313" key="3">
    <source>
        <dbReference type="EMBL" id="VAX19546.1"/>
    </source>
</evidence>
<dbReference type="PROSITE" id="PS51257">
    <property type="entry name" value="PROKAR_LIPOPROTEIN"/>
    <property type="match status" value="1"/>
</dbReference>
<gene>
    <name evidence="3" type="ORF">MNBD_NITROSPINAE02-46</name>
</gene>
<protein>
    <recommendedName>
        <fullName evidence="2">Peptidase M43 pregnancy-associated plasma-A domain-containing protein</fullName>
    </recommendedName>
</protein>
<dbReference type="AlphaFoldDB" id="A0A3B1BMF4"/>
<dbReference type="Pfam" id="PF05572">
    <property type="entry name" value="Peptidase_M43"/>
    <property type="match status" value="1"/>
</dbReference>
<evidence type="ECO:0000259" key="2">
    <source>
        <dbReference type="Pfam" id="PF05572"/>
    </source>
</evidence>
<feature type="compositionally biased region" description="Polar residues" evidence="1">
    <location>
        <begin position="307"/>
        <end position="316"/>
    </location>
</feature>
<name>A0A3B1BMF4_9ZZZZ</name>
<accession>A0A3B1BMF4</accession>
<feature type="domain" description="Peptidase M43 pregnancy-associated plasma-A" evidence="2">
    <location>
        <begin position="228"/>
        <end position="318"/>
    </location>
</feature>
<feature type="region of interest" description="Disordered" evidence="1">
    <location>
        <begin position="307"/>
        <end position="332"/>
    </location>
</feature>
<dbReference type="EMBL" id="UOGE01000047">
    <property type="protein sequence ID" value="VAX19546.1"/>
    <property type="molecule type" value="Genomic_DNA"/>
</dbReference>
<dbReference type="Gene3D" id="3.40.390.10">
    <property type="entry name" value="Collagenase (Catalytic Domain)"/>
    <property type="match status" value="1"/>
</dbReference>
<evidence type="ECO:0000256" key="1">
    <source>
        <dbReference type="SAM" id="MobiDB-lite"/>
    </source>
</evidence>
<dbReference type="InterPro" id="IPR024079">
    <property type="entry name" value="MetalloPept_cat_dom_sf"/>
</dbReference>
<dbReference type="SUPFAM" id="SSF55486">
    <property type="entry name" value="Metalloproteases ('zincins'), catalytic domain"/>
    <property type="match status" value="1"/>
</dbReference>
<organism evidence="3">
    <name type="scientific">hydrothermal vent metagenome</name>
    <dbReference type="NCBI Taxonomy" id="652676"/>
    <lineage>
        <taxon>unclassified sequences</taxon>
        <taxon>metagenomes</taxon>
        <taxon>ecological metagenomes</taxon>
    </lineage>
</organism>
<reference evidence="3" key="1">
    <citation type="submission" date="2018-06" db="EMBL/GenBank/DDBJ databases">
        <authorList>
            <person name="Zhirakovskaya E."/>
        </authorList>
    </citation>
    <scope>NUCLEOTIDE SEQUENCE</scope>
</reference>